<accession>A0A4Y2SJY8</accession>
<proteinExistence type="predicted"/>
<sequence length="82" mass="9061">MTEILSDRLSQCVTCYKLLLSKQPVAENEEIELAVGELNSDVNGDSDEPKFHPLLEIDAKIPLDSIEITSNFPGKTSLIQSE</sequence>
<dbReference type="EMBL" id="BGPR01022163">
    <property type="protein sequence ID" value="GBN88211.1"/>
    <property type="molecule type" value="Genomic_DNA"/>
</dbReference>
<dbReference type="Proteomes" id="UP000499080">
    <property type="component" value="Unassembled WGS sequence"/>
</dbReference>
<evidence type="ECO:0000313" key="1">
    <source>
        <dbReference type="EMBL" id="GBN88211.1"/>
    </source>
</evidence>
<protein>
    <submittedName>
        <fullName evidence="1">Uncharacterized protein</fullName>
    </submittedName>
</protein>
<comment type="caution">
    <text evidence="1">The sequence shown here is derived from an EMBL/GenBank/DDBJ whole genome shotgun (WGS) entry which is preliminary data.</text>
</comment>
<keyword evidence="2" id="KW-1185">Reference proteome</keyword>
<name>A0A4Y2SJY8_ARAVE</name>
<reference evidence="1 2" key="1">
    <citation type="journal article" date="2019" name="Sci. Rep.">
        <title>Orb-weaving spider Araneus ventricosus genome elucidates the spidroin gene catalogue.</title>
        <authorList>
            <person name="Kono N."/>
            <person name="Nakamura H."/>
            <person name="Ohtoshi R."/>
            <person name="Moran D.A.P."/>
            <person name="Shinohara A."/>
            <person name="Yoshida Y."/>
            <person name="Fujiwara M."/>
            <person name="Mori M."/>
            <person name="Tomita M."/>
            <person name="Arakawa K."/>
        </authorList>
    </citation>
    <scope>NUCLEOTIDE SEQUENCE [LARGE SCALE GENOMIC DNA]</scope>
</reference>
<gene>
    <name evidence="1" type="ORF">AVEN_252000_1</name>
</gene>
<dbReference type="AlphaFoldDB" id="A0A4Y2SJY8"/>
<evidence type="ECO:0000313" key="2">
    <source>
        <dbReference type="Proteomes" id="UP000499080"/>
    </source>
</evidence>
<organism evidence="1 2">
    <name type="scientific">Araneus ventricosus</name>
    <name type="common">Orbweaver spider</name>
    <name type="synonym">Epeira ventricosa</name>
    <dbReference type="NCBI Taxonomy" id="182803"/>
    <lineage>
        <taxon>Eukaryota</taxon>
        <taxon>Metazoa</taxon>
        <taxon>Ecdysozoa</taxon>
        <taxon>Arthropoda</taxon>
        <taxon>Chelicerata</taxon>
        <taxon>Arachnida</taxon>
        <taxon>Araneae</taxon>
        <taxon>Araneomorphae</taxon>
        <taxon>Entelegynae</taxon>
        <taxon>Araneoidea</taxon>
        <taxon>Araneidae</taxon>
        <taxon>Araneus</taxon>
    </lineage>
</organism>